<dbReference type="SUPFAM" id="SSF56300">
    <property type="entry name" value="Metallo-dependent phosphatases"/>
    <property type="match status" value="1"/>
</dbReference>
<dbReference type="InterPro" id="IPR026843">
    <property type="entry name" value="SbcD_C"/>
</dbReference>
<reference evidence="10" key="1">
    <citation type="submission" date="2022-12" db="EMBL/GenBank/DDBJ databases">
        <title>Description and comparative metabolic analysis of Aerococcus sp. nov., isolated from the feces of a pig.</title>
        <authorList>
            <person name="Chang Y.-H."/>
        </authorList>
    </citation>
    <scope>NUCLEOTIDE SEQUENCE</scope>
    <source>
        <strain evidence="10">YH-aer222</strain>
    </source>
</reference>
<evidence type="ECO:0000313" key="10">
    <source>
        <dbReference type="EMBL" id="MCZ0725780.1"/>
    </source>
</evidence>
<gene>
    <name evidence="7" type="primary">sbcD</name>
    <name evidence="10" type="ORF">OW157_04240</name>
</gene>
<dbReference type="NCBIfam" id="TIGR00619">
    <property type="entry name" value="sbcd"/>
    <property type="match status" value="1"/>
</dbReference>
<evidence type="ECO:0000256" key="6">
    <source>
        <dbReference type="ARBA" id="ARBA00022839"/>
    </source>
</evidence>
<evidence type="ECO:0000256" key="4">
    <source>
        <dbReference type="ARBA" id="ARBA00022722"/>
    </source>
</evidence>
<evidence type="ECO:0000256" key="5">
    <source>
        <dbReference type="ARBA" id="ARBA00022801"/>
    </source>
</evidence>
<organism evidence="10 11">
    <name type="scientific">Aerococcus kribbianus</name>
    <dbReference type="NCBI Taxonomy" id="2999064"/>
    <lineage>
        <taxon>Bacteria</taxon>
        <taxon>Bacillati</taxon>
        <taxon>Bacillota</taxon>
        <taxon>Bacilli</taxon>
        <taxon>Lactobacillales</taxon>
        <taxon>Aerococcaceae</taxon>
        <taxon>Aerococcus</taxon>
    </lineage>
</organism>
<keyword evidence="6 7" id="KW-0269">Exonuclease</keyword>
<keyword evidence="5 7" id="KW-0378">Hydrolase</keyword>
<dbReference type="GO" id="GO:0008408">
    <property type="term" value="F:3'-5' exonuclease activity"/>
    <property type="evidence" value="ECO:0007669"/>
    <property type="project" value="InterPro"/>
</dbReference>
<name>A0A9X3FMW6_9LACT</name>
<comment type="similarity">
    <text evidence="1 7">Belongs to the SbcD family.</text>
</comment>
<protein>
    <recommendedName>
        <fullName evidence="3 7">Nuclease SbcCD subunit D</fullName>
    </recommendedName>
</protein>
<accession>A0A9X3FMW6</accession>
<dbReference type="InterPro" id="IPR004843">
    <property type="entry name" value="Calcineurin-like_PHP"/>
</dbReference>
<comment type="function">
    <text evidence="7">SbcCD cleaves DNA hairpin structures. These structures can inhibit DNA replication and are intermediates in certain DNA recombination reactions. The complex acts as a 3'-&gt;5' double strand exonuclease that can open hairpins. It also has a 5' single-strand endonuclease activity.</text>
</comment>
<evidence type="ECO:0000256" key="3">
    <source>
        <dbReference type="ARBA" id="ARBA00013365"/>
    </source>
</evidence>
<dbReference type="GO" id="GO:0004519">
    <property type="term" value="F:endonuclease activity"/>
    <property type="evidence" value="ECO:0007669"/>
    <property type="project" value="UniProtKB-KW"/>
</dbReference>
<comment type="caution">
    <text evidence="10">The sequence shown here is derived from an EMBL/GenBank/DDBJ whole genome shotgun (WGS) entry which is preliminary data.</text>
</comment>
<evidence type="ECO:0000256" key="1">
    <source>
        <dbReference type="ARBA" id="ARBA00010555"/>
    </source>
</evidence>
<dbReference type="EMBL" id="JAPRFR010000001">
    <property type="protein sequence ID" value="MCZ0725780.1"/>
    <property type="molecule type" value="Genomic_DNA"/>
</dbReference>
<dbReference type="InterPro" id="IPR004593">
    <property type="entry name" value="SbcD"/>
</dbReference>
<keyword evidence="11" id="KW-1185">Reference proteome</keyword>
<keyword evidence="7" id="KW-0233">DNA recombination</keyword>
<dbReference type="Proteomes" id="UP001146670">
    <property type="component" value="Unassembled WGS sequence"/>
</dbReference>
<dbReference type="InterPro" id="IPR029052">
    <property type="entry name" value="Metallo-depent_PP-like"/>
</dbReference>
<evidence type="ECO:0000256" key="7">
    <source>
        <dbReference type="RuleBase" id="RU363069"/>
    </source>
</evidence>
<dbReference type="Pfam" id="PF12320">
    <property type="entry name" value="SbcD_C"/>
    <property type="match status" value="1"/>
</dbReference>
<feature type="domain" description="Nuclease SbcCD subunit D C-terminal" evidence="9">
    <location>
        <begin position="271"/>
        <end position="358"/>
    </location>
</feature>
<dbReference type="InterPro" id="IPR041796">
    <property type="entry name" value="Mre11_N"/>
</dbReference>
<proteinExistence type="inferred from homology"/>
<dbReference type="AlphaFoldDB" id="A0A9X3FMW6"/>
<keyword evidence="7" id="KW-0235">DNA replication</keyword>
<keyword evidence="7" id="KW-0255">Endonuclease</keyword>
<dbReference type="Gene3D" id="3.60.21.10">
    <property type="match status" value="1"/>
</dbReference>
<dbReference type="RefSeq" id="WP_268752091.1">
    <property type="nucleotide sequence ID" value="NZ_JAPRFQ010000001.1"/>
</dbReference>
<evidence type="ECO:0000259" key="8">
    <source>
        <dbReference type="Pfam" id="PF00149"/>
    </source>
</evidence>
<dbReference type="PANTHER" id="PTHR30337:SF0">
    <property type="entry name" value="NUCLEASE SBCCD SUBUNIT D"/>
    <property type="match status" value="1"/>
</dbReference>
<dbReference type="InterPro" id="IPR050535">
    <property type="entry name" value="DNA_Repair-Maintenance_Comp"/>
</dbReference>
<dbReference type="CDD" id="cd00840">
    <property type="entry name" value="MPP_Mre11_N"/>
    <property type="match status" value="1"/>
</dbReference>
<keyword evidence="4 7" id="KW-0540">Nuclease</keyword>
<comment type="subunit">
    <text evidence="2 7">Heterodimer of SbcC and SbcD.</text>
</comment>
<feature type="domain" description="Calcineurin-like phosphoesterase" evidence="8">
    <location>
        <begin position="1"/>
        <end position="222"/>
    </location>
</feature>
<dbReference type="GO" id="GO:0006310">
    <property type="term" value="P:DNA recombination"/>
    <property type="evidence" value="ECO:0007669"/>
    <property type="project" value="UniProtKB-KW"/>
</dbReference>
<evidence type="ECO:0000256" key="2">
    <source>
        <dbReference type="ARBA" id="ARBA00011322"/>
    </source>
</evidence>
<dbReference type="PANTHER" id="PTHR30337">
    <property type="entry name" value="COMPONENT OF ATP-DEPENDENT DSDNA EXONUCLEASE"/>
    <property type="match status" value="1"/>
</dbReference>
<sequence>MKIIHTADWHLGKVVNNFPLLADQMQTLNQWLEEVALLAPDLVIMAGDLYDRSLPNRETVAAVNDLLTAMVSRLTCPICIIAGNHDGAERINYASSLLSQQNLYMVGLPNSEPSKLTLDQADVYFIPFANHLQWAQAYPDQSIHSIEEAIATHMAVIKQDWNPKKMNIAIYHGYVTPENQARDDQGQLIYSDSERPTEIGTSEYVPHHLFADFDYVALGHLHAAQKAGSERIRYSGSPLKYSKSEANHHKQYLEVDLEAENILVTSHDFHPPHDLRVLRGSFADLMLNPSEDYVFVELTDQQVVHDGMNRLRRVYPNIMGLDYFNIHPQSPSTNLEKNIKKLDQLSADELFQEFYQEVTGQPLNAAQREISSEIWRDIEGGN</sequence>
<dbReference type="GO" id="GO:0006260">
    <property type="term" value="P:DNA replication"/>
    <property type="evidence" value="ECO:0007669"/>
    <property type="project" value="UniProtKB-KW"/>
</dbReference>
<evidence type="ECO:0000313" key="11">
    <source>
        <dbReference type="Proteomes" id="UP001146670"/>
    </source>
</evidence>
<evidence type="ECO:0000259" key="9">
    <source>
        <dbReference type="Pfam" id="PF12320"/>
    </source>
</evidence>
<dbReference type="Pfam" id="PF00149">
    <property type="entry name" value="Metallophos"/>
    <property type="match status" value="1"/>
</dbReference>